<dbReference type="Gene3D" id="3.20.20.70">
    <property type="entry name" value="Aldolase class I"/>
    <property type="match status" value="1"/>
</dbReference>
<keyword evidence="1" id="KW-0704">Schiff base</keyword>
<evidence type="ECO:0000313" key="3">
    <source>
        <dbReference type="Proteomes" id="UP000605805"/>
    </source>
</evidence>
<comment type="caution">
    <text evidence="2">The sequence shown here is derived from an EMBL/GenBank/DDBJ whole genome shotgun (WGS) entry which is preliminary data.</text>
</comment>
<sequence>MASPAINITEELVKTSIKAAKPKRLELPVPPRVDHADHMLKTALDGWTKLAADHIVHPEMADKLLDVLGALVRRAGIVFRVNAPTKYGSEEKVREAIVTRYRLYDLLLETIWNLVGMERKWARFRDEDAERGVKILLAALKEWEEIERKEYGKPLILKAVIEEQLRSMKIVNKGNSMLAYMAQEVEKELREDNLAESYVNAMAKQIRENFYYIAYEKGLCKFGNDYALGLRWLRHLGFVQVSTNPALAAKAYDDDPELWERFKEYAREVLVKEHPEWFKEPEKYIDDIAMEATRFGLLENFLVFRIPFILSKYHDGMVSYQLNPLIAHDVEKSVEAAREFYVRLERDLMVYDEYLWWGYNVVEKGRPNLVVKVAAAYPAAIEIAERLNEMGIGQNITVSYTVAQEVLVGVAALRGMAKAIKKGIMPTQTYDTNMGGRLEDHLRESIAADLLLKGLEKVDDAKKEEILDRFAKGLGLGDDKIAELKKKPLKERVEYLTNHRVLGRDLIKEPFIEALAETGAYGSKEDVKKMLEPLERALKLSGTFVAQRVYD</sequence>
<dbReference type="InterPro" id="IPR013785">
    <property type="entry name" value="Aldolase_TIM"/>
</dbReference>
<evidence type="ECO:0008006" key="4">
    <source>
        <dbReference type="Google" id="ProtNLM"/>
    </source>
</evidence>
<proteinExistence type="predicted"/>
<evidence type="ECO:0000256" key="1">
    <source>
        <dbReference type="ARBA" id="ARBA00023270"/>
    </source>
</evidence>
<dbReference type="Pfam" id="PF00923">
    <property type="entry name" value="TAL_FSA"/>
    <property type="match status" value="1"/>
</dbReference>
<dbReference type="InterPro" id="IPR001585">
    <property type="entry name" value="TAL/FSA"/>
</dbReference>
<name>A0A833DTY4_9CREN</name>
<dbReference type="Proteomes" id="UP000605805">
    <property type="component" value="Unassembled WGS sequence"/>
</dbReference>
<gene>
    <name evidence="2" type="ORF">EYH02_05020</name>
</gene>
<dbReference type="EMBL" id="DQTV01000095">
    <property type="protein sequence ID" value="HIP57410.1"/>
    <property type="molecule type" value="Genomic_DNA"/>
</dbReference>
<dbReference type="GO" id="GO:0005975">
    <property type="term" value="P:carbohydrate metabolic process"/>
    <property type="evidence" value="ECO:0007669"/>
    <property type="project" value="InterPro"/>
</dbReference>
<reference evidence="2" key="1">
    <citation type="journal article" date="2020" name="ISME J.">
        <title>Gammaproteobacteria mediating utilization of methyl-, sulfur- and petroleum organic compounds in deep ocean hydrothermal plumes.</title>
        <authorList>
            <person name="Zhou Z."/>
            <person name="Liu Y."/>
            <person name="Pan J."/>
            <person name="Cron B.R."/>
            <person name="Toner B.M."/>
            <person name="Anantharaman K."/>
            <person name="Breier J.A."/>
            <person name="Dick G.J."/>
            <person name="Li M."/>
        </authorList>
    </citation>
    <scope>NUCLEOTIDE SEQUENCE</scope>
    <source>
        <strain evidence="2">SZUA-1435</strain>
    </source>
</reference>
<dbReference type="AlphaFoldDB" id="A0A833DTY4"/>
<protein>
    <recommendedName>
        <fullName evidence="4">Transaldolase</fullName>
    </recommendedName>
</protein>
<feature type="non-terminal residue" evidence="2">
    <location>
        <position position="551"/>
    </location>
</feature>
<organism evidence="2 3">
    <name type="scientific">Ignisphaera aggregans</name>
    <dbReference type="NCBI Taxonomy" id="334771"/>
    <lineage>
        <taxon>Archaea</taxon>
        <taxon>Thermoproteota</taxon>
        <taxon>Thermoprotei</taxon>
        <taxon>Desulfurococcales</taxon>
        <taxon>Desulfurococcaceae</taxon>
        <taxon>Ignisphaera</taxon>
    </lineage>
</organism>
<evidence type="ECO:0000313" key="2">
    <source>
        <dbReference type="EMBL" id="HIP57410.1"/>
    </source>
</evidence>
<dbReference type="SUPFAM" id="SSF51569">
    <property type="entry name" value="Aldolase"/>
    <property type="match status" value="1"/>
</dbReference>
<accession>A0A833DTY4</accession>